<dbReference type="PANTHER" id="PTHR43386:SF22">
    <property type="entry name" value="OLIGOPEPTIDE TRANSPORT SYSTEM PERMEASE PROTEIN OPPC"/>
    <property type="match status" value="1"/>
</dbReference>
<feature type="transmembrane region" description="Helical" evidence="7">
    <location>
        <begin position="105"/>
        <end position="128"/>
    </location>
</feature>
<dbReference type="SUPFAM" id="SSF161098">
    <property type="entry name" value="MetI-like"/>
    <property type="match status" value="1"/>
</dbReference>
<comment type="caution">
    <text evidence="9">The sequence shown here is derived from an EMBL/GenBank/DDBJ whole genome shotgun (WGS) entry which is preliminary data.</text>
</comment>
<keyword evidence="5 7" id="KW-1133">Transmembrane helix</keyword>
<feature type="transmembrane region" description="Helical" evidence="7">
    <location>
        <begin position="46"/>
        <end position="67"/>
    </location>
</feature>
<dbReference type="EMBL" id="SIJB01000089">
    <property type="protein sequence ID" value="NBI31288.1"/>
    <property type="molecule type" value="Genomic_DNA"/>
</dbReference>
<gene>
    <name evidence="9" type="ORF">ERL59_20390</name>
</gene>
<dbReference type="InterPro" id="IPR050366">
    <property type="entry name" value="BP-dependent_transpt_permease"/>
</dbReference>
<keyword evidence="3" id="KW-1003">Cell membrane</keyword>
<feature type="transmembrane region" description="Helical" evidence="7">
    <location>
        <begin position="278"/>
        <end position="299"/>
    </location>
</feature>
<dbReference type="Pfam" id="PF12911">
    <property type="entry name" value="OppC_N"/>
    <property type="match status" value="1"/>
</dbReference>
<dbReference type="AlphaFoldDB" id="A0A6N9Q8T0"/>
<evidence type="ECO:0000256" key="6">
    <source>
        <dbReference type="ARBA" id="ARBA00023136"/>
    </source>
</evidence>
<evidence type="ECO:0000259" key="8">
    <source>
        <dbReference type="PROSITE" id="PS50928"/>
    </source>
</evidence>
<keyword evidence="6 7" id="KW-0472">Membrane</keyword>
<feature type="transmembrane region" description="Helical" evidence="7">
    <location>
        <begin position="149"/>
        <end position="166"/>
    </location>
</feature>
<evidence type="ECO:0000256" key="3">
    <source>
        <dbReference type="ARBA" id="ARBA00022475"/>
    </source>
</evidence>
<dbReference type="PROSITE" id="PS50928">
    <property type="entry name" value="ABC_TM1"/>
    <property type="match status" value="1"/>
</dbReference>
<dbReference type="RefSeq" id="WP_160648110.1">
    <property type="nucleotide sequence ID" value="NZ_SIJB01000089.1"/>
</dbReference>
<reference evidence="9 10" key="1">
    <citation type="submission" date="2019-01" db="EMBL/GenBank/DDBJ databases">
        <title>Chengkuizengella sp. nov., isolated from deep-sea sediment of East Pacific Ocean.</title>
        <authorList>
            <person name="Yang J."/>
            <person name="Lai Q."/>
            <person name="Shao Z."/>
        </authorList>
    </citation>
    <scope>NUCLEOTIDE SEQUENCE [LARGE SCALE GENOMIC DNA]</scope>
    <source>
        <strain evidence="9 10">YPA3-1-1</strain>
    </source>
</reference>
<feature type="transmembrane region" description="Helical" evidence="7">
    <location>
        <begin position="228"/>
        <end position="258"/>
    </location>
</feature>
<keyword evidence="4 7" id="KW-0812">Transmembrane</keyword>
<evidence type="ECO:0000256" key="1">
    <source>
        <dbReference type="ARBA" id="ARBA00004651"/>
    </source>
</evidence>
<evidence type="ECO:0000256" key="2">
    <source>
        <dbReference type="ARBA" id="ARBA00022448"/>
    </source>
</evidence>
<feature type="transmembrane region" description="Helical" evidence="7">
    <location>
        <begin position="172"/>
        <end position="189"/>
    </location>
</feature>
<evidence type="ECO:0000313" key="9">
    <source>
        <dbReference type="EMBL" id="NBI31288.1"/>
    </source>
</evidence>
<dbReference type="Pfam" id="PF00528">
    <property type="entry name" value="BPD_transp_1"/>
    <property type="match status" value="1"/>
</dbReference>
<dbReference type="OrthoDB" id="9797472at2"/>
<dbReference type="GO" id="GO:0005886">
    <property type="term" value="C:plasma membrane"/>
    <property type="evidence" value="ECO:0007669"/>
    <property type="project" value="UniProtKB-SubCell"/>
</dbReference>
<comment type="subcellular location">
    <subcellularLocation>
        <location evidence="1 7">Cell membrane</location>
        <topology evidence="1 7">Multi-pass membrane protein</topology>
    </subcellularLocation>
</comment>
<dbReference type="PANTHER" id="PTHR43386">
    <property type="entry name" value="OLIGOPEPTIDE TRANSPORT SYSTEM PERMEASE PROTEIN APPC"/>
    <property type="match status" value="1"/>
</dbReference>
<organism evidence="9 10">
    <name type="scientific">Chengkuizengella marina</name>
    <dbReference type="NCBI Taxonomy" id="2507566"/>
    <lineage>
        <taxon>Bacteria</taxon>
        <taxon>Bacillati</taxon>
        <taxon>Bacillota</taxon>
        <taxon>Bacilli</taxon>
        <taxon>Bacillales</taxon>
        <taxon>Paenibacillaceae</taxon>
        <taxon>Chengkuizengella</taxon>
    </lineage>
</organism>
<dbReference type="InterPro" id="IPR025966">
    <property type="entry name" value="OppC_N"/>
</dbReference>
<comment type="similarity">
    <text evidence="7">Belongs to the binding-protein-dependent transport system permease family.</text>
</comment>
<dbReference type="Proteomes" id="UP000448943">
    <property type="component" value="Unassembled WGS sequence"/>
</dbReference>
<accession>A0A6N9Q8T0</accession>
<keyword evidence="2 7" id="KW-0813">Transport</keyword>
<protein>
    <submittedName>
        <fullName evidence="9">ABC transporter permease</fullName>
    </submittedName>
</protein>
<feature type="domain" description="ABC transmembrane type-1" evidence="8">
    <location>
        <begin position="107"/>
        <end position="296"/>
    </location>
</feature>
<evidence type="ECO:0000256" key="7">
    <source>
        <dbReference type="RuleBase" id="RU363032"/>
    </source>
</evidence>
<keyword evidence="10" id="KW-1185">Reference proteome</keyword>
<dbReference type="GO" id="GO:0055085">
    <property type="term" value="P:transmembrane transport"/>
    <property type="evidence" value="ECO:0007669"/>
    <property type="project" value="InterPro"/>
</dbReference>
<evidence type="ECO:0000256" key="5">
    <source>
        <dbReference type="ARBA" id="ARBA00022989"/>
    </source>
</evidence>
<name>A0A6N9Q8T0_9BACL</name>
<proteinExistence type="inferred from homology"/>
<evidence type="ECO:0000256" key="4">
    <source>
        <dbReference type="ARBA" id="ARBA00022692"/>
    </source>
</evidence>
<dbReference type="InterPro" id="IPR035906">
    <property type="entry name" value="MetI-like_sf"/>
</dbReference>
<dbReference type="InterPro" id="IPR000515">
    <property type="entry name" value="MetI-like"/>
</dbReference>
<sequence length="309" mass="34851">MNENKVIVTPNHFKPLKKDLKQANTVTRKSLTYWQDVWMRLRKNKLAMFGLWVLVFLILTAIIAPWISPYDYKSQVLADKNLSPSAEHWFGTDDLGRDMFERTWYGARISLFIGIVAALIDLTIGIIYGSISGFFGRKVDEVMMRICDILYGIPYLLVVIMLMVVLPQGLTTIIIALTVTGWIPMARIVRGQVLQLKEQEFVLAARSLGANTKRLLFKHLIPNTMGPIIVTMTLTIPSAIFAEAFLSFLGLGVQVPIASWGTMASDGLGALQYYPWRLFFPAFFISLTMLAFNVLGDGLRDALDPRLRK</sequence>
<dbReference type="Gene3D" id="1.10.3720.10">
    <property type="entry name" value="MetI-like"/>
    <property type="match status" value="1"/>
</dbReference>
<evidence type="ECO:0000313" key="10">
    <source>
        <dbReference type="Proteomes" id="UP000448943"/>
    </source>
</evidence>
<dbReference type="CDD" id="cd06261">
    <property type="entry name" value="TM_PBP2"/>
    <property type="match status" value="1"/>
</dbReference>